<name>T0G8C6_9SPHN</name>
<proteinExistence type="predicted"/>
<protein>
    <submittedName>
        <fullName evidence="1">Uncharacterized protein</fullName>
    </submittedName>
</protein>
<comment type="caution">
    <text evidence="1">The sequence shown here is derived from an EMBL/GenBank/DDBJ whole genome shotgun (WGS) entry which is preliminary data.</text>
</comment>
<dbReference type="RefSeq" id="WP_021247046.1">
    <property type="nucleotide sequence ID" value="NZ_ATIB01000088.1"/>
</dbReference>
<organism evidence="1 2">
    <name type="scientific">Sphingobium baderi LL03</name>
    <dbReference type="NCBI Taxonomy" id="1114964"/>
    <lineage>
        <taxon>Bacteria</taxon>
        <taxon>Pseudomonadati</taxon>
        <taxon>Pseudomonadota</taxon>
        <taxon>Alphaproteobacteria</taxon>
        <taxon>Sphingomonadales</taxon>
        <taxon>Sphingomonadaceae</taxon>
        <taxon>Sphingobium</taxon>
    </lineage>
</organism>
<accession>T0G8C6</accession>
<evidence type="ECO:0000313" key="1">
    <source>
        <dbReference type="EMBL" id="EQA96876.1"/>
    </source>
</evidence>
<gene>
    <name evidence="1" type="ORF">L485_22615</name>
</gene>
<dbReference type="PATRIC" id="fig|1114964.3.peg.4436"/>
<dbReference type="EMBL" id="ATIB01000088">
    <property type="protein sequence ID" value="EQA96876.1"/>
    <property type="molecule type" value="Genomic_DNA"/>
</dbReference>
<keyword evidence="2" id="KW-1185">Reference proteome</keyword>
<dbReference type="Proteomes" id="UP000015524">
    <property type="component" value="Unassembled WGS sequence"/>
</dbReference>
<dbReference type="AlphaFoldDB" id="T0G8C6"/>
<reference evidence="1 2" key="1">
    <citation type="journal article" date="2013" name="Genome Announc.">
        <title>Draft Genome Sequence of a Hexachlorocyclohexane-Degrading Bacterium, Sphingobium baderi Strain LL03T.</title>
        <authorList>
            <person name="Kaur J."/>
            <person name="Verma H."/>
            <person name="Tripathi C."/>
            <person name="Khurana J.P."/>
            <person name="Lal R."/>
        </authorList>
    </citation>
    <scope>NUCLEOTIDE SEQUENCE [LARGE SCALE GENOMIC DNA]</scope>
    <source>
        <strain evidence="1 2">LL03</strain>
    </source>
</reference>
<sequence length="105" mass="11576">MNVSKEAREAAATMLDDYRDRLTPVEQSDSAIVAINVRNGVCDDTIRVQAFAKFEAEITQRVRDQALEEAARVADEHWNNSQHAAHKVTVRNIAAAIRQMIGGGA</sequence>
<dbReference type="OrthoDB" id="9973635at2"/>
<evidence type="ECO:0000313" key="2">
    <source>
        <dbReference type="Proteomes" id="UP000015524"/>
    </source>
</evidence>